<keyword evidence="8" id="KW-1185">Reference proteome</keyword>
<dbReference type="Proteomes" id="UP001327459">
    <property type="component" value="Chromosome"/>
</dbReference>
<dbReference type="InterPro" id="IPR014284">
    <property type="entry name" value="RNA_pol_sigma-70_dom"/>
</dbReference>
<sequence length="196" mass="22096">MSVEENDKALVARARKGDRRAFDLLVLKYQHRVQRLIARYIRDPEQVFDLAQETFIKAYRALERFRGDSAFYTWIYRIAVNTAKNQLASDARAGYMVSLNSGGSDESDEPMMEPEALRDGGTPDALAATEELRAAIDRAISDLPEDLRTALTLREMEGLSYDEIAAVMDCPIGTVRSRIFRAREAIEQSIEPFKGG</sequence>
<dbReference type="SUPFAM" id="SSF88946">
    <property type="entry name" value="Sigma2 domain of RNA polymerase sigma factors"/>
    <property type="match status" value="1"/>
</dbReference>
<gene>
    <name evidence="7" type="primary">rpoE</name>
    <name evidence="7" type="ORF">SR882_06100</name>
</gene>
<feature type="domain" description="RNA polymerase sigma factor 70 region 4 type 2" evidence="6">
    <location>
        <begin position="134"/>
        <end position="185"/>
    </location>
</feature>
<evidence type="ECO:0000259" key="5">
    <source>
        <dbReference type="Pfam" id="PF04542"/>
    </source>
</evidence>
<keyword evidence="2" id="KW-0805">Transcription regulation</keyword>
<dbReference type="Pfam" id="PF08281">
    <property type="entry name" value="Sigma70_r4_2"/>
    <property type="match status" value="1"/>
</dbReference>
<reference evidence="7 8" key="1">
    <citation type="submission" date="2023-11" db="EMBL/GenBank/DDBJ databases">
        <title>MicrobeMod: A computational toolkit for identifying prokaryotic methylation and restriction-modification with nanopore sequencing.</title>
        <authorList>
            <person name="Crits-Christoph A."/>
            <person name="Kang S.C."/>
            <person name="Lee H."/>
            <person name="Ostrov N."/>
        </authorList>
    </citation>
    <scope>NUCLEOTIDE SEQUENCE [LARGE SCALE GENOMIC DNA]</scope>
    <source>
        <strain evidence="7 8">ATCC 49870</strain>
    </source>
</reference>
<keyword evidence="3" id="KW-0731">Sigma factor</keyword>
<dbReference type="RefSeq" id="WP_322520371.1">
    <property type="nucleotide sequence ID" value="NZ_CP140153.1"/>
</dbReference>
<dbReference type="InterPro" id="IPR013325">
    <property type="entry name" value="RNA_pol_sigma_r2"/>
</dbReference>
<evidence type="ECO:0000256" key="2">
    <source>
        <dbReference type="ARBA" id="ARBA00023015"/>
    </source>
</evidence>
<dbReference type="Gene3D" id="1.10.10.10">
    <property type="entry name" value="Winged helix-like DNA-binding domain superfamily/Winged helix DNA-binding domain"/>
    <property type="match status" value="1"/>
</dbReference>
<dbReference type="SUPFAM" id="SSF88659">
    <property type="entry name" value="Sigma3 and sigma4 domains of RNA polymerase sigma factors"/>
    <property type="match status" value="1"/>
</dbReference>
<dbReference type="PANTHER" id="PTHR43133">
    <property type="entry name" value="RNA POLYMERASE ECF-TYPE SIGMA FACTO"/>
    <property type="match status" value="1"/>
</dbReference>
<proteinExistence type="inferred from homology"/>
<evidence type="ECO:0000259" key="6">
    <source>
        <dbReference type="Pfam" id="PF08281"/>
    </source>
</evidence>
<evidence type="ECO:0000256" key="1">
    <source>
        <dbReference type="ARBA" id="ARBA00010641"/>
    </source>
</evidence>
<dbReference type="InterPro" id="IPR013324">
    <property type="entry name" value="RNA_pol_sigma_r3/r4-like"/>
</dbReference>
<evidence type="ECO:0000256" key="4">
    <source>
        <dbReference type="ARBA" id="ARBA00023163"/>
    </source>
</evidence>
<name>A0ABZ0YT50_9GAMM</name>
<dbReference type="InterPro" id="IPR014286">
    <property type="entry name" value="RNA_pol_sigma70_RpoE"/>
</dbReference>
<evidence type="ECO:0000313" key="8">
    <source>
        <dbReference type="Proteomes" id="UP001327459"/>
    </source>
</evidence>
<dbReference type="InterPro" id="IPR036388">
    <property type="entry name" value="WH-like_DNA-bd_sf"/>
</dbReference>
<dbReference type="InterPro" id="IPR007627">
    <property type="entry name" value="RNA_pol_sigma70_r2"/>
</dbReference>
<protein>
    <submittedName>
        <fullName evidence="7">RNA polymerase sigma factor RpoE</fullName>
    </submittedName>
</protein>
<dbReference type="Pfam" id="PF04542">
    <property type="entry name" value="Sigma70_r2"/>
    <property type="match status" value="1"/>
</dbReference>
<dbReference type="PANTHER" id="PTHR43133:SF53">
    <property type="entry name" value="ECF RNA POLYMERASE SIGMA-E FACTOR"/>
    <property type="match status" value="1"/>
</dbReference>
<organism evidence="7 8">
    <name type="scientific">Guyparkeria halophila</name>
    <dbReference type="NCBI Taxonomy" id="47960"/>
    <lineage>
        <taxon>Bacteria</taxon>
        <taxon>Pseudomonadati</taxon>
        <taxon>Pseudomonadota</taxon>
        <taxon>Gammaproteobacteria</taxon>
        <taxon>Chromatiales</taxon>
        <taxon>Thioalkalibacteraceae</taxon>
        <taxon>Guyparkeria</taxon>
    </lineage>
</organism>
<accession>A0ABZ0YT50</accession>
<evidence type="ECO:0000313" key="7">
    <source>
        <dbReference type="EMBL" id="WQH15340.1"/>
    </source>
</evidence>
<dbReference type="NCBIfam" id="TIGR02939">
    <property type="entry name" value="RpoE_Sigma70"/>
    <property type="match status" value="1"/>
</dbReference>
<dbReference type="InterPro" id="IPR013249">
    <property type="entry name" value="RNA_pol_sigma70_r4_t2"/>
</dbReference>
<comment type="similarity">
    <text evidence="1">Belongs to the sigma-70 factor family. ECF subfamily.</text>
</comment>
<keyword evidence="4" id="KW-0804">Transcription</keyword>
<dbReference type="NCBIfam" id="TIGR02937">
    <property type="entry name" value="sigma70-ECF"/>
    <property type="match status" value="1"/>
</dbReference>
<dbReference type="CDD" id="cd06171">
    <property type="entry name" value="Sigma70_r4"/>
    <property type="match status" value="1"/>
</dbReference>
<dbReference type="Gene3D" id="1.10.1740.10">
    <property type="match status" value="1"/>
</dbReference>
<feature type="domain" description="RNA polymerase sigma-70 region 2" evidence="5">
    <location>
        <begin position="25"/>
        <end position="92"/>
    </location>
</feature>
<evidence type="ECO:0000256" key="3">
    <source>
        <dbReference type="ARBA" id="ARBA00023082"/>
    </source>
</evidence>
<dbReference type="InterPro" id="IPR039425">
    <property type="entry name" value="RNA_pol_sigma-70-like"/>
</dbReference>
<dbReference type="EMBL" id="CP140153">
    <property type="protein sequence ID" value="WQH15340.1"/>
    <property type="molecule type" value="Genomic_DNA"/>
</dbReference>